<evidence type="ECO:0000313" key="2">
    <source>
        <dbReference type="EMBL" id="MCJ8500999.1"/>
    </source>
</evidence>
<dbReference type="EMBL" id="JALJRB010000009">
    <property type="protein sequence ID" value="MCJ8500999.1"/>
    <property type="molecule type" value="Genomic_DNA"/>
</dbReference>
<feature type="region of interest" description="Disordered" evidence="1">
    <location>
        <begin position="107"/>
        <end position="149"/>
    </location>
</feature>
<feature type="compositionally biased region" description="Pro residues" evidence="1">
    <location>
        <begin position="134"/>
        <end position="149"/>
    </location>
</feature>
<dbReference type="RefSeq" id="WP_246906980.1">
    <property type="nucleotide sequence ID" value="NZ_JALJRB010000009.1"/>
</dbReference>
<dbReference type="InterPro" id="IPR009562">
    <property type="entry name" value="DUF1178"/>
</dbReference>
<proteinExistence type="predicted"/>
<dbReference type="PIRSF" id="PIRSF032131">
    <property type="entry name" value="UCP032131"/>
    <property type="match status" value="1"/>
</dbReference>
<comment type="caution">
    <text evidence="2">The sequence shown here is derived from an EMBL/GenBank/DDBJ whole genome shotgun (WGS) entry which is preliminary data.</text>
</comment>
<name>A0AA41UJC3_9BACT</name>
<accession>A0AA41UJC3</accession>
<protein>
    <submittedName>
        <fullName evidence="2">DUF1178 family protein</fullName>
    </submittedName>
</protein>
<dbReference type="Proteomes" id="UP001165427">
    <property type="component" value="Unassembled WGS sequence"/>
</dbReference>
<reference evidence="2" key="1">
    <citation type="submission" date="2022-04" db="EMBL/GenBank/DDBJ databases">
        <title>Desulfatitalea alkaliphila sp. nov., a novel anaerobic sulfate-reducing bacterium isolated from terrestrial mud volcano, Taman Peninsula, Russia.</title>
        <authorList>
            <person name="Khomyakova M.A."/>
            <person name="Merkel A.Y."/>
            <person name="Slobodkin A.I."/>
        </authorList>
    </citation>
    <scope>NUCLEOTIDE SEQUENCE</scope>
    <source>
        <strain evidence="2">M08but</strain>
    </source>
</reference>
<evidence type="ECO:0000313" key="3">
    <source>
        <dbReference type="Proteomes" id="UP001165427"/>
    </source>
</evidence>
<organism evidence="2 3">
    <name type="scientific">Desulfatitalea alkaliphila</name>
    <dbReference type="NCBI Taxonomy" id="2929485"/>
    <lineage>
        <taxon>Bacteria</taxon>
        <taxon>Pseudomonadati</taxon>
        <taxon>Thermodesulfobacteriota</taxon>
        <taxon>Desulfobacteria</taxon>
        <taxon>Desulfobacterales</taxon>
        <taxon>Desulfosarcinaceae</taxon>
        <taxon>Desulfatitalea</taxon>
    </lineage>
</organism>
<keyword evidence="3" id="KW-1185">Reference proteome</keyword>
<evidence type="ECO:0000256" key="1">
    <source>
        <dbReference type="SAM" id="MobiDB-lite"/>
    </source>
</evidence>
<dbReference type="AlphaFoldDB" id="A0AA41UJC3"/>
<gene>
    <name evidence="2" type="ORF">MRX98_10480</name>
</gene>
<dbReference type="Pfam" id="PF06676">
    <property type="entry name" value="DUF1178"/>
    <property type="match status" value="1"/>
</dbReference>
<sequence length="149" mass="16461">MIAYDLQCAEGHRFEGWFEDAKAYDQQRREGLLVCPVCDSPEVVRVPSTFAIKGIKTGGAPTPRKPTAAEAEVMARAVMHYVESQFDNVGPDFAKEALKIHYGVSEPRNIRGSSTPGEEETLREEGVQFFKVPLPDPSPDKPSPPDSEQ</sequence>